<gene>
    <name evidence="10" type="ORF">HL41_00940</name>
</gene>
<protein>
    <recommendedName>
        <fullName evidence="12">ABC transporter permease</fullName>
    </recommendedName>
</protein>
<dbReference type="PANTHER" id="PTHR30489">
    <property type="entry name" value="LIPOPROTEIN-RELEASING SYSTEM TRANSMEMBRANE PROTEIN LOLE"/>
    <property type="match status" value="1"/>
</dbReference>
<keyword evidence="4 7" id="KW-0812">Transmembrane</keyword>
<evidence type="ECO:0000256" key="6">
    <source>
        <dbReference type="ARBA" id="ARBA00023136"/>
    </source>
</evidence>
<dbReference type="Pfam" id="PF12704">
    <property type="entry name" value="MacB_PCD"/>
    <property type="match status" value="1"/>
</dbReference>
<dbReference type="Proteomes" id="UP000028481">
    <property type="component" value="Chromosome"/>
</dbReference>
<dbReference type="InterPro" id="IPR003838">
    <property type="entry name" value="ABC3_permease_C"/>
</dbReference>
<dbReference type="PaxDb" id="289377-HL41_00940"/>
<name>A0A075WY44_9BACT</name>
<evidence type="ECO:0000256" key="5">
    <source>
        <dbReference type="ARBA" id="ARBA00022989"/>
    </source>
</evidence>
<dbReference type="PANTHER" id="PTHR30489:SF0">
    <property type="entry name" value="LIPOPROTEIN-RELEASING SYSTEM TRANSMEMBRANE PROTEIN LOLE"/>
    <property type="match status" value="1"/>
</dbReference>
<keyword evidence="11" id="KW-1185">Reference proteome</keyword>
<dbReference type="KEGG" id="tcm:HL41_00940"/>
<evidence type="ECO:0000256" key="4">
    <source>
        <dbReference type="ARBA" id="ARBA00022692"/>
    </source>
</evidence>
<comment type="subcellular location">
    <subcellularLocation>
        <location evidence="1">Cell membrane</location>
        <topology evidence="1">Multi-pass membrane protein</topology>
    </subcellularLocation>
</comment>
<feature type="transmembrane region" description="Helical" evidence="7">
    <location>
        <begin position="370"/>
        <end position="393"/>
    </location>
</feature>
<dbReference type="HOGENOM" id="CLU_000604_8_1_0"/>
<dbReference type="GO" id="GO:0098797">
    <property type="term" value="C:plasma membrane protein complex"/>
    <property type="evidence" value="ECO:0007669"/>
    <property type="project" value="TreeGrafter"/>
</dbReference>
<evidence type="ECO:0008006" key="12">
    <source>
        <dbReference type="Google" id="ProtNLM"/>
    </source>
</evidence>
<dbReference type="GO" id="GO:0044874">
    <property type="term" value="P:lipoprotein localization to outer membrane"/>
    <property type="evidence" value="ECO:0007669"/>
    <property type="project" value="TreeGrafter"/>
</dbReference>
<dbReference type="InterPro" id="IPR051447">
    <property type="entry name" value="Lipoprotein-release_system"/>
</dbReference>
<evidence type="ECO:0000313" key="11">
    <source>
        <dbReference type="Proteomes" id="UP000028481"/>
    </source>
</evidence>
<keyword evidence="5 7" id="KW-1133">Transmembrane helix</keyword>
<evidence type="ECO:0000256" key="1">
    <source>
        <dbReference type="ARBA" id="ARBA00004651"/>
    </source>
</evidence>
<evidence type="ECO:0000256" key="2">
    <source>
        <dbReference type="ARBA" id="ARBA00005236"/>
    </source>
</evidence>
<feature type="domain" description="MacB-like periplasmic core" evidence="9">
    <location>
        <begin position="30"/>
        <end position="235"/>
    </location>
</feature>
<organism evidence="10 11">
    <name type="scientific">Thermodesulfobacterium commune DSM 2178</name>
    <dbReference type="NCBI Taxonomy" id="289377"/>
    <lineage>
        <taxon>Bacteria</taxon>
        <taxon>Pseudomonadati</taxon>
        <taxon>Thermodesulfobacteriota</taxon>
        <taxon>Thermodesulfobacteria</taxon>
        <taxon>Thermodesulfobacteriales</taxon>
        <taxon>Thermodesulfobacteriaceae</taxon>
        <taxon>Thermodesulfobacterium</taxon>
    </lineage>
</organism>
<dbReference type="STRING" id="289377.HL41_00940"/>
<sequence>MSFSNNWRLWLALKYVFSRKRERFTGIIAVIAVLGVALSVGALTVVNAVITGFKEAVAEKILSLNPHITITFWEEGLTPKIKTLVEKEIPKDQLLSLQETSSIQGLIIARSHPIGIVLKASNLDMLAKEKGFKVFYVEKDFLISAKEEKVVPVVVGKKLRDRLGLGVGEVLNFMSAQGMFTPFGFMPKILDLKVVGWFETGVYDFDLNLVFAPSETFFSYLTPTNRSLEIKLKDPFKSGIYKDRLLSSLGFGVQILDWQEWNRNLFAALKMEKLGLFVVLSLMIAVSLFTIIAAMIMLVSEKKMDIAILRALGASSKDVMILFFYSGFLFAVIGVLLGLVLGGSLCWVLSKYPVVKLPSDVYPVEYMPVSLKFFDLLVIVLISFLISLLACLYPAKKASEVMPAEVLRHG</sequence>
<evidence type="ECO:0000256" key="7">
    <source>
        <dbReference type="SAM" id="Phobius"/>
    </source>
</evidence>
<feature type="transmembrane region" description="Helical" evidence="7">
    <location>
        <begin position="274"/>
        <end position="299"/>
    </location>
</feature>
<feature type="domain" description="ABC3 transporter permease C-terminal" evidence="8">
    <location>
        <begin position="278"/>
        <end position="399"/>
    </location>
</feature>
<dbReference type="AlphaFoldDB" id="A0A075WY44"/>
<evidence type="ECO:0000259" key="9">
    <source>
        <dbReference type="Pfam" id="PF12704"/>
    </source>
</evidence>
<proteinExistence type="inferred from homology"/>
<evidence type="ECO:0000313" key="10">
    <source>
        <dbReference type="EMBL" id="AIH03507.1"/>
    </source>
</evidence>
<dbReference type="eggNOG" id="COG4591">
    <property type="taxonomic scope" value="Bacteria"/>
</dbReference>
<comment type="similarity">
    <text evidence="2">Belongs to the ABC-4 integral membrane protein family. LolC/E subfamily.</text>
</comment>
<dbReference type="EMBL" id="CP008796">
    <property type="protein sequence ID" value="AIH03507.1"/>
    <property type="molecule type" value="Genomic_DNA"/>
</dbReference>
<dbReference type="OrthoDB" id="9808461at2"/>
<evidence type="ECO:0000256" key="3">
    <source>
        <dbReference type="ARBA" id="ARBA00022475"/>
    </source>
</evidence>
<evidence type="ECO:0000259" key="8">
    <source>
        <dbReference type="Pfam" id="PF02687"/>
    </source>
</evidence>
<dbReference type="RefSeq" id="WP_038063300.1">
    <property type="nucleotide sequence ID" value="NZ_CP008796.1"/>
</dbReference>
<accession>A0A075WY44</accession>
<keyword evidence="3" id="KW-1003">Cell membrane</keyword>
<keyword evidence="6 7" id="KW-0472">Membrane</keyword>
<feature type="transmembrane region" description="Helical" evidence="7">
    <location>
        <begin position="24"/>
        <end position="50"/>
    </location>
</feature>
<dbReference type="Pfam" id="PF02687">
    <property type="entry name" value="FtsX"/>
    <property type="match status" value="1"/>
</dbReference>
<feature type="transmembrane region" description="Helical" evidence="7">
    <location>
        <begin position="320"/>
        <end position="350"/>
    </location>
</feature>
<dbReference type="InterPro" id="IPR025857">
    <property type="entry name" value="MacB_PCD"/>
</dbReference>
<reference evidence="10 11" key="1">
    <citation type="journal article" date="2015" name="Genome Announc.">
        <title>Genome Sequence of a Sulfate-Reducing Thermophilic Bacterium, Thermodesulfobacterium commune DSM 2178T (Phylum Thermodesulfobacteria).</title>
        <authorList>
            <person name="Bhatnagar S."/>
            <person name="Badger J.H."/>
            <person name="Madupu R."/>
            <person name="Khouri H.M."/>
            <person name="O'Connor E.M."/>
            <person name="Robb F.T."/>
            <person name="Ward N.L."/>
            <person name="Eisen J.A."/>
        </authorList>
    </citation>
    <scope>NUCLEOTIDE SEQUENCE [LARGE SCALE GENOMIC DNA]</scope>
    <source>
        <strain evidence="10 11">DSM 2178</strain>
    </source>
</reference>